<proteinExistence type="predicted"/>
<evidence type="ECO:0000313" key="1">
    <source>
        <dbReference type="EMBL" id="VDO69364.1"/>
    </source>
</evidence>
<gene>
    <name evidence="1" type="ORF">SMRZ_LOCUS6088</name>
</gene>
<reference evidence="1 2" key="1">
    <citation type="submission" date="2018-11" db="EMBL/GenBank/DDBJ databases">
        <authorList>
            <consortium name="Pathogen Informatics"/>
        </authorList>
    </citation>
    <scope>NUCLEOTIDE SEQUENCE [LARGE SCALE GENOMIC DNA]</scope>
    <source>
        <strain evidence="1 2">Zambia</strain>
    </source>
</reference>
<evidence type="ECO:0000313" key="2">
    <source>
        <dbReference type="Proteomes" id="UP000277204"/>
    </source>
</evidence>
<dbReference type="AlphaFoldDB" id="A0A3P7YDF2"/>
<name>A0A3P7YDF2_9TREM</name>
<protein>
    <submittedName>
        <fullName evidence="1">Uncharacterized protein</fullName>
    </submittedName>
</protein>
<organism evidence="1 2">
    <name type="scientific">Schistosoma margrebowiei</name>
    <dbReference type="NCBI Taxonomy" id="48269"/>
    <lineage>
        <taxon>Eukaryota</taxon>
        <taxon>Metazoa</taxon>
        <taxon>Spiralia</taxon>
        <taxon>Lophotrochozoa</taxon>
        <taxon>Platyhelminthes</taxon>
        <taxon>Trematoda</taxon>
        <taxon>Digenea</taxon>
        <taxon>Strigeidida</taxon>
        <taxon>Schistosomatoidea</taxon>
        <taxon>Schistosomatidae</taxon>
        <taxon>Schistosoma</taxon>
    </lineage>
</organism>
<keyword evidence="2" id="KW-1185">Reference proteome</keyword>
<sequence>MISIKLRFYQLDEWNILDRYINLKIDSRYDVVKLGQG</sequence>
<accession>A0A3P7YDF2</accession>
<dbReference type="EMBL" id="UZAI01002213">
    <property type="protein sequence ID" value="VDO69364.1"/>
    <property type="molecule type" value="Genomic_DNA"/>
</dbReference>
<dbReference type="Proteomes" id="UP000277204">
    <property type="component" value="Unassembled WGS sequence"/>
</dbReference>